<dbReference type="InterPro" id="IPR012337">
    <property type="entry name" value="RNaseH-like_sf"/>
</dbReference>
<keyword evidence="2" id="KW-0378">Hydrolase</keyword>
<dbReference type="EMBL" id="CP015583">
    <property type="protein sequence ID" value="APT55904.1"/>
    <property type="molecule type" value="Genomic_DNA"/>
</dbReference>
<dbReference type="KEGG" id="rgi:RGI145_01005"/>
<evidence type="ECO:0000313" key="5">
    <source>
        <dbReference type="EMBL" id="APT55904.1"/>
    </source>
</evidence>
<sequence>MMDLATKPAPAHPVLSLQSDVVVFDTETTGCTIGDRVVSLGAVRLDPALDVVATLHLVFAPGRRCHPGAVRVHGLTDRFLARQPAFEAHAGEVSAFFEGAVACAHNLAFDRRMLGGEFDRLGLTRPWQGEYCTLRAWRLYRPGQRAGLDAASAALGLARESDQHGALEDACLASQLLRALHGLPPGRMTLHDPTNLRD</sequence>
<dbReference type="InterPro" id="IPR013520">
    <property type="entry name" value="Ribonucl_H"/>
</dbReference>
<dbReference type="Gene3D" id="3.30.420.10">
    <property type="entry name" value="Ribonuclease H-like superfamily/Ribonuclease H"/>
    <property type="match status" value="1"/>
</dbReference>
<gene>
    <name evidence="5" type="ORF">RGI145_01005</name>
</gene>
<dbReference type="InterPro" id="IPR036397">
    <property type="entry name" value="RNaseH_sf"/>
</dbReference>
<evidence type="ECO:0000256" key="2">
    <source>
        <dbReference type="ARBA" id="ARBA00022801"/>
    </source>
</evidence>
<name>A0A1L7AAS6_9PROT</name>
<dbReference type="GO" id="GO:0003676">
    <property type="term" value="F:nucleic acid binding"/>
    <property type="evidence" value="ECO:0007669"/>
    <property type="project" value="InterPro"/>
</dbReference>
<dbReference type="PANTHER" id="PTHR30231">
    <property type="entry name" value="DNA POLYMERASE III SUBUNIT EPSILON"/>
    <property type="match status" value="1"/>
</dbReference>
<keyword evidence="1" id="KW-0540">Nuclease</keyword>
<keyword evidence="3" id="KW-0269">Exonuclease</keyword>
<dbReference type="GO" id="GO:0008408">
    <property type="term" value="F:3'-5' exonuclease activity"/>
    <property type="evidence" value="ECO:0007669"/>
    <property type="project" value="TreeGrafter"/>
</dbReference>
<evidence type="ECO:0000256" key="3">
    <source>
        <dbReference type="ARBA" id="ARBA00022839"/>
    </source>
</evidence>
<evidence type="ECO:0000259" key="4">
    <source>
        <dbReference type="SMART" id="SM00479"/>
    </source>
</evidence>
<organism evidence="5 6">
    <name type="scientific">Roseomonas gilardii</name>
    <dbReference type="NCBI Taxonomy" id="257708"/>
    <lineage>
        <taxon>Bacteria</taxon>
        <taxon>Pseudomonadati</taxon>
        <taxon>Pseudomonadota</taxon>
        <taxon>Alphaproteobacteria</taxon>
        <taxon>Acetobacterales</taxon>
        <taxon>Roseomonadaceae</taxon>
        <taxon>Roseomonas</taxon>
    </lineage>
</organism>
<dbReference type="Proteomes" id="UP000185494">
    <property type="component" value="Chromosome 1"/>
</dbReference>
<dbReference type="Pfam" id="PF00929">
    <property type="entry name" value="RNase_T"/>
    <property type="match status" value="1"/>
</dbReference>
<dbReference type="AlphaFoldDB" id="A0A1L7AAS6"/>
<dbReference type="eggNOG" id="COG0847">
    <property type="taxonomic scope" value="Bacteria"/>
</dbReference>
<dbReference type="STRING" id="257708.RGI145_01005"/>
<dbReference type="SMART" id="SM00479">
    <property type="entry name" value="EXOIII"/>
    <property type="match status" value="1"/>
</dbReference>
<accession>A0A1L7AAS6</accession>
<dbReference type="RefSeq" id="WP_075796871.1">
    <property type="nucleotide sequence ID" value="NZ_CP015583.1"/>
</dbReference>
<reference evidence="5 6" key="1">
    <citation type="submission" date="2016-05" db="EMBL/GenBank/DDBJ databases">
        <title>Complete Genome and Methylome Analysis of Psychrotrophic Bacterial Isolates from Antarctic Lake Untersee.</title>
        <authorList>
            <person name="Fomenkov A."/>
            <person name="Akimov V.N."/>
            <person name="Vasilyeva L.V."/>
            <person name="Andersen D."/>
            <person name="Vincze T."/>
            <person name="Roberts R.J."/>
        </authorList>
    </citation>
    <scope>NUCLEOTIDE SEQUENCE [LARGE SCALE GENOMIC DNA]</scope>
    <source>
        <strain evidence="5 6">U14-5</strain>
    </source>
</reference>
<dbReference type="SUPFAM" id="SSF53098">
    <property type="entry name" value="Ribonuclease H-like"/>
    <property type="match status" value="1"/>
</dbReference>
<proteinExistence type="predicted"/>
<dbReference type="GO" id="GO:0006259">
    <property type="term" value="P:DNA metabolic process"/>
    <property type="evidence" value="ECO:0007669"/>
    <property type="project" value="UniProtKB-ARBA"/>
</dbReference>
<feature type="domain" description="Exonuclease" evidence="4">
    <location>
        <begin position="20"/>
        <end position="186"/>
    </location>
</feature>
<evidence type="ECO:0000256" key="1">
    <source>
        <dbReference type="ARBA" id="ARBA00022722"/>
    </source>
</evidence>
<dbReference type="CDD" id="cd06127">
    <property type="entry name" value="DEDDh"/>
    <property type="match status" value="1"/>
</dbReference>
<evidence type="ECO:0000313" key="6">
    <source>
        <dbReference type="Proteomes" id="UP000185494"/>
    </source>
</evidence>
<dbReference type="PANTHER" id="PTHR30231:SF4">
    <property type="entry name" value="PROTEIN NEN2"/>
    <property type="match status" value="1"/>
</dbReference>
<protein>
    <recommendedName>
        <fullName evidence="4">Exonuclease domain-containing protein</fullName>
    </recommendedName>
</protein>